<evidence type="ECO:0000256" key="3">
    <source>
        <dbReference type="ARBA" id="ARBA00023163"/>
    </source>
</evidence>
<dbReference type="InterPro" id="IPR011598">
    <property type="entry name" value="bHLH_dom"/>
</dbReference>
<keyword evidence="3" id="KW-0804">Transcription</keyword>
<evidence type="ECO:0000313" key="6">
    <source>
        <dbReference type="EMBL" id="KAF2289274.1"/>
    </source>
</evidence>
<dbReference type="EMBL" id="JAAGAX010000016">
    <property type="protein sequence ID" value="KAF2289274.1"/>
    <property type="molecule type" value="Genomic_DNA"/>
</dbReference>
<dbReference type="PROSITE" id="PS50888">
    <property type="entry name" value="BHLH"/>
    <property type="match status" value="1"/>
</dbReference>
<name>A0A6A6KLC2_HEVBR</name>
<accession>A0A6A6KLC2</accession>
<comment type="caution">
    <text evidence="6">The sequence shown here is derived from an EMBL/GenBank/DDBJ whole genome shotgun (WGS) entry which is preliminary data.</text>
</comment>
<dbReference type="Gene3D" id="4.10.280.10">
    <property type="entry name" value="Helix-loop-helix DNA-binding domain"/>
    <property type="match status" value="1"/>
</dbReference>
<proteinExistence type="predicted"/>
<keyword evidence="4" id="KW-0539">Nucleus</keyword>
<sequence length="133" mass="15139">MPTMLALSPPVFSTYGWPLEDPIGHEQIYFSREAEKTIDTIANSNFFQSQPPEILELDHFASFTDYSGDPNMVKKLNHNASERHRRKKMNCLYSSLRLLLPAANETAKGGYKLEQEVLSEKLVSLYKEGKGFP</sequence>
<dbReference type="GO" id="GO:0046983">
    <property type="term" value="F:protein dimerization activity"/>
    <property type="evidence" value="ECO:0007669"/>
    <property type="project" value="InterPro"/>
</dbReference>
<feature type="domain" description="BHLH" evidence="5">
    <location>
        <begin position="73"/>
        <end position="129"/>
    </location>
</feature>
<dbReference type="GO" id="GO:0005634">
    <property type="term" value="C:nucleus"/>
    <property type="evidence" value="ECO:0007669"/>
    <property type="project" value="UniProtKB-SubCell"/>
</dbReference>
<dbReference type="Pfam" id="PF00010">
    <property type="entry name" value="HLH"/>
    <property type="match status" value="1"/>
</dbReference>
<reference evidence="6 7" key="1">
    <citation type="journal article" date="2020" name="Mol. Plant">
        <title>The Chromosome-Based Rubber Tree Genome Provides New Insights into Spurge Genome Evolution and Rubber Biosynthesis.</title>
        <authorList>
            <person name="Liu J."/>
            <person name="Shi C."/>
            <person name="Shi C.C."/>
            <person name="Li W."/>
            <person name="Zhang Q.J."/>
            <person name="Zhang Y."/>
            <person name="Li K."/>
            <person name="Lu H.F."/>
            <person name="Shi C."/>
            <person name="Zhu S.T."/>
            <person name="Xiao Z.Y."/>
            <person name="Nan H."/>
            <person name="Yue Y."/>
            <person name="Zhu X.G."/>
            <person name="Wu Y."/>
            <person name="Hong X.N."/>
            <person name="Fan G.Y."/>
            <person name="Tong Y."/>
            <person name="Zhang D."/>
            <person name="Mao C.L."/>
            <person name="Liu Y.L."/>
            <person name="Hao S.J."/>
            <person name="Liu W.Q."/>
            <person name="Lv M.Q."/>
            <person name="Zhang H.B."/>
            <person name="Liu Y."/>
            <person name="Hu-Tang G.R."/>
            <person name="Wang J.P."/>
            <person name="Wang J.H."/>
            <person name="Sun Y.H."/>
            <person name="Ni S.B."/>
            <person name="Chen W.B."/>
            <person name="Zhang X.C."/>
            <person name="Jiao Y.N."/>
            <person name="Eichler E.E."/>
            <person name="Li G.H."/>
            <person name="Liu X."/>
            <person name="Gao L.Z."/>
        </authorList>
    </citation>
    <scope>NUCLEOTIDE SEQUENCE [LARGE SCALE GENOMIC DNA]</scope>
    <source>
        <strain evidence="7">cv. GT1</strain>
        <tissue evidence="6">Leaf</tissue>
    </source>
</reference>
<evidence type="ECO:0000313" key="7">
    <source>
        <dbReference type="Proteomes" id="UP000467840"/>
    </source>
</evidence>
<organism evidence="6 7">
    <name type="scientific">Hevea brasiliensis</name>
    <name type="common">Para rubber tree</name>
    <name type="synonym">Siphonia brasiliensis</name>
    <dbReference type="NCBI Taxonomy" id="3981"/>
    <lineage>
        <taxon>Eukaryota</taxon>
        <taxon>Viridiplantae</taxon>
        <taxon>Streptophyta</taxon>
        <taxon>Embryophyta</taxon>
        <taxon>Tracheophyta</taxon>
        <taxon>Spermatophyta</taxon>
        <taxon>Magnoliopsida</taxon>
        <taxon>eudicotyledons</taxon>
        <taxon>Gunneridae</taxon>
        <taxon>Pentapetalae</taxon>
        <taxon>rosids</taxon>
        <taxon>fabids</taxon>
        <taxon>Malpighiales</taxon>
        <taxon>Euphorbiaceae</taxon>
        <taxon>Crotonoideae</taxon>
        <taxon>Micrandreae</taxon>
        <taxon>Hevea</taxon>
    </lineage>
</organism>
<comment type="subcellular location">
    <subcellularLocation>
        <location evidence="1">Nucleus</location>
    </subcellularLocation>
</comment>
<evidence type="ECO:0000256" key="2">
    <source>
        <dbReference type="ARBA" id="ARBA00023015"/>
    </source>
</evidence>
<keyword evidence="2" id="KW-0805">Transcription regulation</keyword>
<evidence type="ECO:0000256" key="1">
    <source>
        <dbReference type="ARBA" id="ARBA00004123"/>
    </source>
</evidence>
<keyword evidence="7" id="KW-1185">Reference proteome</keyword>
<dbReference type="InterPro" id="IPR036638">
    <property type="entry name" value="HLH_DNA-bd_sf"/>
</dbReference>
<dbReference type="AlphaFoldDB" id="A0A6A6KLC2"/>
<dbReference type="Proteomes" id="UP000467840">
    <property type="component" value="Chromosome 8"/>
</dbReference>
<evidence type="ECO:0000256" key="4">
    <source>
        <dbReference type="ARBA" id="ARBA00023242"/>
    </source>
</evidence>
<dbReference type="SUPFAM" id="SSF47459">
    <property type="entry name" value="HLH, helix-loop-helix DNA-binding domain"/>
    <property type="match status" value="1"/>
</dbReference>
<evidence type="ECO:0000259" key="5">
    <source>
        <dbReference type="PROSITE" id="PS50888"/>
    </source>
</evidence>
<gene>
    <name evidence="6" type="ORF">GH714_033765</name>
</gene>
<protein>
    <recommendedName>
        <fullName evidence="5">BHLH domain-containing protein</fullName>
    </recommendedName>
</protein>